<evidence type="ECO:0008006" key="6">
    <source>
        <dbReference type="Google" id="ProtNLM"/>
    </source>
</evidence>
<sequence>MDNKLSESMMGMVRKGGMAAFVAFCLLVFTATAAFAASVNIYDSANVLNRSQVQNAASSLSKPIDIYSITSSLSNAAFDQQAKQSASRNSNLIVLAFNSHHVAITGGKNTGLSRGQFQDATNAFLNAVNRGGSRDYTGATIAAINSLHDALGGSSASSFLPGVGGGAGRSFGSTLCCVGLIALLIIGAIAFARTRARRRGLFNRSAGFGQQPYNQGGPFNQNQGNYPPNYQGNYPPNYQGNYPPNYQGPYPPQNQGMNPLAAGGLGAAAGGLFGYELGKNAGERDRDQDEGFGGGSSGDFGNGGDGGFGGDNGGDFGGGASGDFGGGGGDSGFGGGDGGFGGGGGDGGFGGGSSGDF</sequence>
<dbReference type="Gene3D" id="3.10.310.50">
    <property type="match status" value="1"/>
</dbReference>
<gene>
    <name evidence="4" type="ORF">KDI_29200</name>
</gene>
<keyword evidence="2" id="KW-1133">Transmembrane helix</keyword>
<evidence type="ECO:0000313" key="5">
    <source>
        <dbReference type="Proteomes" id="UP000322530"/>
    </source>
</evidence>
<keyword evidence="5" id="KW-1185">Reference proteome</keyword>
<keyword evidence="2" id="KW-0812">Transmembrane</keyword>
<dbReference type="Proteomes" id="UP000322530">
    <property type="component" value="Unassembled WGS sequence"/>
</dbReference>
<feature type="compositionally biased region" description="Low complexity" evidence="1">
    <location>
        <begin position="207"/>
        <end position="257"/>
    </location>
</feature>
<evidence type="ECO:0000256" key="3">
    <source>
        <dbReference type="SAM" id="SignalP"/>
    </source>
</evidence>
<dbReference type="AlphaFoldDB" id="A0A5A5TDT6"/>
<feature type="compositionally biased region" description="Gly residues" evidence="1">
    <location>
        <begin position="291"/>
        <end position="357"/>
    </location>
</feature>
<organism evidence="4 5">
    <name type="scientific">Dictyobacter arantiisoli</name>
    <dbReference type="NCBI Taxonomy" id="2014874"/>
    <lineage>
        <taxon>Bacteria</taxon>
        <taxon>Bacillati</taxon>
        <taxon>Chloroflexota</taxon>
        <taxon>Ktedonobacteria</taxon>
        <taxon>Ktedonobacterales</taxon>
        <taxon>Dictyobacteraceae</taxon>
        <taxon>Dictyobacter</taxon>
    </lineage>
</organism>
<accession>A0A5A5TDT6</accession>
<feature type="region of interest" description="Disordered" evidence="1">
    <location>
        <begin position="279"/>
        <end position="357"/>
    </location>
</feature>
<evidence type="ECO:0000256" key="1">
    <source>
        <dbReference type="SAM" id="MobiDB-lite"/>
    </source>
</evidence>
<feature type="chain" id="PRO_5023150474" description="TPM domain-containing protein" evidence="3">
    <location>
        <begin position="37"/>
        <end position="357"/>
    </location>
</feature>
<dbReference type="EMBL" id="BIXY01000041">
    <property type="protein sequence ID" value="GCF09356.1"/>
    <property type="molecule type" value="Genomic_DNA"/>
</dbReference>
<feature type="region of interest" description="Disordered" evidence="1">
    <location>
        <begin position="205"/>
        <end position="257"/>
    </location>
</feature>
<proteinExistence type="predicted"/>
<name>A0A5A5TDT6_9CHLR</name>
<keyword evidence="3" id="KW-0732">Signal</keyword>
<protein>
    <recommendedName>
        <fullName evidence="6">TPM domain-containing protein</fullName>
    </recommendedName>
</protein>
<dbReference type="RefSeq" id="WP_216368871.1">
    <property type="nucleotide sequence ID" value="NZ_BIXY01000041.1"/>
</dbReference>
<comment type="caution">
    <text evidence="4">The sequence shown here is derived from an EMBL/GenBank/DDBJ whole genome shotgun (WGS) entry which is preliminary data.</text>
</comment>
<keyword evidence="2" id="KW-0472">Membrane</keyword>
<feature type="transmembrane region" description="Helical" evidence="2">
    <location>
        <begin position="171"/>
        <end position="192"/>
    </location>
</feature>
<evidence type="ECO:0000313" key="4">
    <source>
        <dbReference type="EMBL" id="GCF09356.1"/>
    </source>
</evidence>
<feature type="signal peptide" evidence="3">
    <location>
        <begin position="1"/>
        <end position="36"/>
    </location>
</feature>
<evidence type="ECO:0000256" key="2">
    <source>
        <dbReference type="SAM" id="Phobius"/>
    </source>
</evidence>
<reference evidence="4 5" key="1">
    <citation type="submission" date="2019-01" db="EMBL/GenBank/DDBJ databases">
        <title>Draft genome sequence of Dictyobacter sp. Uno17.</title>
        <authorList>
            <person name="Wang C.M."/>
            <person name="Zheng Y."/>
            <person name="Sakai Y."/>
            <person name="Abe K."/>
            <person name="Yokota A."/>
            <person name="Yabe S."/>
        </authorList>
    </citation>
    <scope>NUCLEOTIDE SEQUENCE [LARGE SCALE GENOMIC DNA]</scope>
    <source>
        <strain evidence="4 5">Uno17</strain>
    </source>
</reference>